<dbReference type="CDD" id="cd11655">
    <property type="entry name" value="rap1_myb-like"/>
    <property type="match status" value="1"/>
</dbReference>
<feature type="region of interest" description="Disordered" evidence="2">
    <location>
        <begin position="768"/>
        <end position="1064"/>
    </location>
</feature>
<dbReference type="AlphaFoldDB" id="A0A8H8CMH8"/>
<feature type="compositionally biased region" description="Basic and acidic residues" evidence="2">
    <location>
        <begin position="576"/>
        <end position="588"/>
    </location>
</feature>
<sequence length="1126" mass="126134">MSKTPFSKEDEQNLVQYIAEERPVPKNRLGNKLYQQLVENAGNRWPWAKRHSWMSWREHYKKNQELFDNKIKKYQRSKRQETRARSIQQAGDQEEEEPEQQNAISATNGRSAKVTVKREPEELNTVPPKPTSDARAQKITSTREEGAKTSSSKELKGKGTTNYAETTEKTTKPAASKSKSASHARSQAAPAASTGDIRTKGSSSKQKPSSRPAEPVIQQKQDERLETEDEQHVLGDESAQQLSENEMIELFGSYVEEEEEEEEEGTREEEINPTRSSVVAGPNEDAHSDVEIQEHQPVVEDMIDDPKPQLPGAFDVQPRVLYPVLDASEAKRSRLKPAQRPRPRLKQHKEDPFETPSESPPNPPRQSAAQTVPLTKKLPVLEEGAFRTTFKRSRARVDNDDDDDEEEARPWPPKRSKKERDAAKQASEAATFTRPQQVVQVNAVASSSKTMLSPTISAADAPAVIPRTYSEPSLGNDVSDRSSPTKQPGVGDTANSRSSTNMQQSVILSAKQQGRTSSPVLKPSISKINNEITTTVSSTTRTRADHRQYSLPSKPSSDADPFTAKNQQLKQQQYRVSEKAAGKARAADESYVIGDENESPGETRRIDLHQKALLKRHRLANNQARASRPSSVLSSRGSLSLSPKRDHSRKSNSLRKSISELDLPDDDTREFLLAAAESTADALQKMVEDYGFPIEDVEEAFKKTKSLRKTELFLKQLRRDMDQLQQEMLEKQKALYARINFFAGQDGGNDSDNDVPYGLVKRVSIAGKASGKSSTRSSPRKSKSKRPSLNIKPILTDEEVVSDYSPPGSSRAGQFARLVRQGRKKEAIEREQRRASGVFIPPSQHGGGGRTRQSLLSREIPVTPTPHPRDAVPMDIDDSPAAQDRNVMDQDDDDDDMYVHTDEEKGDAAPQRLSSENEHASDHENEQDHEADDEFEPSQQTQQIRQEYLSRFPDREEEPQEEEDEQDEDAPAATQPPLPSPSPEHEPAENEQDHEADDEFEPSQQTQQIKQEDLSRFPDGEEDEQDEQDGDAPAATQPPPPSPSPEHEPADARDRIKALAQQAQAKHPALALQYRILVKNLSAENADEMRQFEARNDPDFLRLMSLQLIGELADKYREEGLSTPEK</sequence>
<evidence type="ECO:0000256" key="1">
    <source>
        <dbReference type="SAM" id="Coils"/>
    </source>
</evidence>
<feature type="compositionally biased region" description="Polar residues" evidence="2">
    <location>
        <begin position="100"/>
        <end position="110"/>
    </location>
</feature>
<feature type="compositionally biased region" description="Basic and acidic residues" evidence="2">
    <location>
        <begin position="220"/>
        <end position="235"/>
    </location>
</feature>
<protein>
    <recommendedName>
        <fullName evidence="3">TERF2-interacting telomeric protein 1 Myb domain-containing protein</fullName>
    </recommendedName>
</protein>
<dbReference type="Gene3D" id="1.10.10.60">
    <property type="entry name" value="Homeodomain-like"/>
    <property type="match status" value="1"/>
</dbReference>
<dbReference type="InterPro" id="IPR009057">
    <property type="entry name" value="Homeodomain-like_sf"/>
</dbReference>
<feature type="compositionally biased region" description="Basic and acidic residues" evidence="2">
    <location>
        <begin position="1045"/>
        <end position="1057"/>
    </location>
</feature>
<dbReference type="EMBL" id="JAFIQS010000003">
    <property type="protein sequence ID" value="KAG5170853.1"/>
    <property type="molecule type" value="Genomic_DNA"/>
</dbReference>
<gene>
    <name evidence="4" type="ORF">JR316_002928</name>
</gene>
<dbReference type="SUPFAM" id="SSF46689">
    <property type="entry name" value="Homeodomain-like"/>
    <property type="match status" value="1"/>
</dbReference>
<feature type="region of interest" description="Disordered" evidence="2">
    <location>
        <begin position="621"/>
        <end position="659"/>
    </location>
</feature>
<organism evidence="4">
    <name type="scientific">Psilocybe cubensis</name>
    <name type="common">Psychedelic mushroom</name>
    <name type="synonym">Stropharia cubensis</name>
    <dbReference type="NCBI Taxonomy" id="181762"/>
    <lineage>
        <taxon>Eukaryota</taxon>
        <taxon>Fungi</taxon>
        <taxon>Dikarya</taxon>
        <taxon>Basidiomycota</taxon>
        <taxon>Agaricomycotina</taxon>
        <taxon>Agaricomycetes</taxon>
        <taxon>Agaricomycetidae</taxon>
        <taxon>Agaricales</taxon>
        <taxon>Agaricineae</taxon>
        <taxon>Strophariaceae</taxon>
        <taxon>Psilocybe</taxon>
    </lineage>
</organism>
<feature type="compositionally biased region" description="Acidic residues" evidence="2">
    <location>
        <begin position="255"/>
        <end position="267"/>
    </location>
</feature>
<feature type="domain" description="TERF2-interacting telomeric protein 1 Myb" evidence="3">
    <location>
        <begin position="6"/>
        <end position="63"/>
    </location>
</feature>
<evidence type="ECO:0000313" key="4">
    <source>
        <dbReference type="EMBL" id="KAG5170853.1"/>
    </source>
</evidence>
<dbReference type="PANTHER" id="PTHR35711">
    <property type="entry name" value="EXPRESSED PROTEIN"/>
    <property type="match status" value="1"/>
</dbReference>
<feature type="compositionally biased region" description="Basic and acidic residues" evidence="2">
    <location>
        <begin position="141"/>
        <end position="157"/>
    </location>
</feature>
<evidence type="ECO:0000259" key="3">
    <source>
        <dbReference type="Pfam" id="PF08914"/>
    </source>
</evidence>
<feature type="compositionally biased region" description="Basic and acidic residues" evidence="2">
    <location>
        <begin position="897"/>
        <end position="907"/>
    </location>
</feature>
<dbReference type="Pfam" id="PF08914">
    <property type="entry name" value="Myb_Rap1"/>
    <property type="match status" value="1"/>
</dbReference>
<dbReference type="OrthoDB" id="435460at2759"/>
<feature type="region of interest" description="Disordered" evidence="2">
    <location>
        <begin position="73"/>
        <end position="605"/>
    </location>
</feature>
<dbReference type="PANTHER" id="PTHR35711:SF1">
    <property type="entry name" value="ECTODERMAL, ISOFORM F"/>
    <property type="match status" value="1"/>
</dbReference>
<feature type="compositionally biased region" description="Basic and acidic residues" evidence="2">
    <location>
        <begin position="824"/>
        <end position="834"/>
    </location>
</feature>
<feature type="compositionally biased region" description="Basic and acidic residues" evidence="2">
    <location>
        <begin position="1010"/>
        <end position="1019"/>
    </location>
</feature>
<feature type="compositionally biased region" description="Low complexity" evidence="2">
    <location>
        <begin position="172"/>
        <end position="193"/>
    </location>
</feature>
<feature type="compositionally biased region" description="Acidic residues" evidence="2">
    <location>
        <begin position="955"/>
        <end position="970"/>
    </location>
</feature>
<feature type="compositionally biased region" description="Low complexity" evidence="2">
    <location>
        <begin position="436"/>
        <end position="448"/>
    </location>
</feature>
<evidence type="ECO:0000256" key="2">
    <source>
        <dbReference type="SAM" id="MobiDB-lite"/>
    </source>
</evidence>
<feature type="compositionally biased region" description="Acidic residues" evidence="2">
    <location>
        <begin position="1020"/>
        <end position="1030"/>
    </location>
</feature>
<dbReference type="InterPro" id="IPR015010">
    <property type="entry name" value="TERF2IP_Myb"/>
</dbReference>
<feature type="compositionally biased region" description="Low complexity" evidence="2">
    <location>
        <begin position="625"/>
        <end position="642"/>
    </location>
</feature>
<proteinExistence type="predicted"/>
<accession>A0A8H8CMH8</accession>
<feature type="compositionally biased region" description="Low complexity" evidence="2">
    <location>
        <begin position="768"/>
        <end position="777"/>
    </location>
</feature>
<name>A0A8H8CMH8_PSICU</name>
<feature type="compositionally biased region" description="Basic and acidic residues" evidence="2">
    <location>
        <begin position="915"/>
        <end position="928"/>
    </location>
</feature>
<feature type="compositionally biased region" description="Basic and acidic residues" evidence="2">
    <location>
        <begin position="983"/>
        <end position="993"/>
    </location>
</feature>
<feature type="compositionally biased region" description="Polar residues" evidence="2">
    <location>
        <begin position="564"/>
        <end position="575"/>
    </location>
</feature>
<reference evidence="4" key="1">
    <citation type="submission" date="2021-02" db="EMBL/GenBank/DDBJ databases">
        <title>Psilocybe cubensis genome.</title>
        <authorList>
            <person name="Mckernan K.J."/>
            <person name="Crawford S."/>
            <person name="Trippe A."/>
            <person name="Kane L.T."/>
            <person name="Mclaughlin S."/>
        </authorList>
    </citation>
    <scope>NUCLEOTIDE SEQUENCE [LARGE SCALE GENOMIC DNA]</scope>
    <source>
        <strain evidence="4">MGC-MH-2018</strain>
    </source>
</reference>
<comment type="caution">
    <text evidence="4">The sequence shown here is derived from an EMBL/GenBank/DDBJ whole genome shotgun (WGS) entry which is preliminary data.</text>
</comment>
<keyword evidence="1" id="KW-0175">Coiled coil</keyword>
<feature type="compositionally biased region" description="Basic and acidic residues" evidence="2">
    <location>
        <begin position="284"/>
        <end position="298"/>
    </location>
</feature>
<feature type="compositionally biased region" description="Polar residues" evidence="2">
    <location>
        <begin position="200"/>
        <end position="209"/>
    </location>
</feature>
<feature type="compositionally biased region" description="Basic residues" evidence="2">
    <location>
        <begin position="333"/>
        <end position="347"/>
    </location>
</feature>
<feature type="compositionally biased region" description="Polar residues" evidence="2">
    <location>
        <begin position="493"/>
        <end position="519"/>
    </location>
</feature>
<feature type="coiled-coil region" evidence="1">
    <location>
        <begin position="707"/>
        <end position="734"/>
    </location>
</feature>